<dbReference type="GeneID" id="106768639"/>
<dbReference type="EC" id="3.2.1.26" evidence="6"/>
<organism evidence="7 8">
    <name type="scientific">Vigna radiata var. radiata</name>
    <name type="common">Mung bean</name>
    <name type="synonym">Phaseolus aureus</name>
    <dbReference type="NCBI Taxonomy" id="3916"/>
    <lineage>
        <taxon>Eukaryota</taxon>
        <taxon>Viridiplantae</taxon>
        <taxon>Streptophyta</taxon>
        <taxon>Embryophyta</taxon>
        <taxon>Tracheophyta</taxon>
        <taxon>Spermatophyta</taxon>
        <taxon>Magnoliopsida</taxon>
        <taxon>eudicotyledons</taxon>
        <taxon>Gunneridae</taxon>
        <taxon>Pentapetalae</taxon>
        <taxon>rosids</taxon>
        <taxon>fabids</taxon>
        <taxon>Fabales</taxon>
        <taxon>Fabaceae</taxon>
        <taxon>Papilionoideae</taxon>
        <taxon>50 kb inversion clade</taxon>
        <taxon>NPAAA clade</taxon>
        <taxon>indigoferoid/millettioid clade</taxon>
        <taxon>Phaseoleae</taxon>
        <taxon>Vigna</taxon>
    </lineage>
</organism>
<evidence type="ECO:0000256" key="3">
    <source>
        <dbReference type="ARBA" id="ARBA00022801"/>
    </source>
</evidence>
<gene>
    <name evidence="8" type="primary">LOC106768639</name>
</gene>
<dbReference type="RefSeq" id="XP_014509374.1">
    <property type="nucleotide sequence ID" value="XM_014653888.2"/>
</dbReference>
<dbReference type="SUPFAM" id="SSF48208">
    <property type="entry name" value="Six-hairpin glycosidases"/>
    <property type="match status" value="1"/>
</dbReference>
<dbReference type="GO" id="GO:0005987">
    <property type="term" value="P:sucrose catabolic process"/>
    <property type="evidence" value="ECO:0007669"/>
    <property type="project" value="TreeGrafter"/>
</dbReference>
<evidence type="ECO:0000256" key="6">
    <source>
        <dbReference type="RuleBase" id="RU367047"/>
    </source>
</evidence>
<protein>
    <recommendedName>
        <fullName evidence="6">Alkaline/neutral invertase</fullName>
        <ecNumber evidence="6">3.2.1.26</ecNumber>
    </recommendedName>
</protein>
<keyword evidence="7" id="KW-1185">Reference proteome</keyword>
<keyword evidence="5 6" id="KW-0326">Glycosidase</keyword>
<proteinExistence type="inferred from homology"/>
<sequence length="679" mass="76835">MTSGSSIGISTMRPCCRIFCNYKSPAVFGFSPTNFGDSAIRGMLSRSGHHKSTHRYRYNTCDTQIVGYINVIKPNRRDFSISGSNWSLARDFSTSVCINFGSFRPRVVSLIPHVASDFRNQSTSVDSHAHDTSFEKIYIQSGLNVKPLVIEKIETDQGVLEEVSEETCGESNVNLDQLKDLSENKVQSKVSEVEKEAWKLLRDAVVTYCGNPVGTVAANDSADKQPLNYDQVFIRDFVPSALAFLLNGEGEIVKNFLLHTLQLQSWEKTVDCYSPGQGLMPASFKVRTVPLDGNNEAFEEVLDPDFGESAIGRVAPVDSGLWWIILLRAYGKLTGDYTLQDRVDVQTGIRLILKLCLTDGFDMFPSLLVTDGSCMIDRRMGIHGHPLEIQALFYSALRCSREMLIVNDATKSLVAAVSNRLSALCFHMREYYWVDMKKINEIYRYKTEEYSTDAVNKFNIYPEQIPSWLVDWISEDGGYFIGNVQPAHMDFRFFTLGNLWAIVSSLGTTSQNQGILNLIEAKWDDIVAQMPLKICYPALESEEWRIITGCDPKNTPWSYHNGGSWPTLLWQFTLACMKMGRPDLAQKAVDSAGKRLSLDKWPEYYDTRNGRFIGKQSRLMQTWTIAGFLTSKMLLENPEKASLLFWEEDFELLQNCVCMLSKTGRRKCSRFASRSQFLV</sequence>
<comment type="catalytic activity">
    <reaction evidence="1 6">
        <text>Hydrolysis of terminal non-reducing beta-D-fructofuranoside residues in beta-D-fructofuranosides.</text>
        <dbReference type="EC" id="3.2.1.26"/>
    </reaction>
</comment>
<dbReference type="GO" id="GO:0005739">
    <property type="term" value="C:mitochondrion"/>
    <property type="evidence" value="ECO:0007669"/>
    <property type="project" value="TreeGrafter"/>
</dbReference>
<dbReference type="Pfam" id="PF12899">
    <property type="entry name" value="Glyco_hydro_100"/>
    <property type="match status" value="1"/>
</dbReference>
<keyword evidence="4 6" id="KW-0119">Carbohydrate metabolism</keyword>
<keyword evidence="3 6" id="KW-0378">Hydrolase</keyword>
<dbReference type="AlphaFoldDB" id="A0A1S3UU02"/>
<evidence type="ECO:0000313" key="8">
    <source>
        <dbReference type="RefSeq" id="XP_014509374.1"/>
    </source>
</evidence>
<comment type="similarity">
    <text evidence="2 6">Belongs to the glycosyl hydrolase 100 family.</text>
</comment>
<dbReference type="Gene3D" id="1.50.10.10">
    <property type="match status" value="1"/>
</dbReference>
<dbReference type="InterPro" id="IPR024746">
    <property type="entry name" value="Glyco_hydro_100"/>
</dbReference>
<dbReference type="PANTHER" id="PTHR31916:SF49">
    <property type="entry name" value="ALKALINE_NEUTRAL INVERTASE C, MITOCHONDRIAL"/>
    <property type="match status" value="1"/>
</dbReference>
<dbReference type="InterPro" id="IPR008928">
    <property type="entry name" value="6-hairpin_glycosidase_sf"/>
</dbReference>
<evidence type="ECO:0000256" key="2">
    <source>
        <dbReference type="ARBA" id="ARBA00007671"/>
    </source>
</evidence>
<evidence type="ECO:0000256" key="5">
    <source>
        <dbReference type="ARBA" id="ARBA00023295"/>
    </source>
</evidence>
<evidence type="ECO:0000313" key="7">
    <source>
        <dbReference type="Proteomes" id="UP000087766"/>
    </source>
</evidence>
<dbReference type="KEGG" id="vra:106768639"/>
<evidence type="ECO:0000256" key="4">
    <source>
        <dbReference type="ARBA" id="ARBA00023277"/>
    </source>
</evidence>
<comment type="function">
    <text evidence="6">Invertase that cleaves sucrose into glucose and fructose.</text>
</comment>
<reference evidence="8" key="2">
    <citation type="submission" date="2025-08" db="UniProtKB">
        <authorList>
            <consortium name="RefSeq"/>
        </authorList>
    </citation>
    <scope>IDENTIFICATION</scope>
    <source>
        <tissue evidence="8">Leaf</tissue>
    </source>
</reference>
<name>A0A1S3UU02_VIGRR</name>
<reference evidence="7" key="1">
    <citation type="journal article" date="2014" name="Nat. Commun.">
        <title>Genome sequence of mungbean and insights into evolution within Vigna species.</title>
        <authorList>
            <person name="Kang Y.J."/>
            <person name="Kim S.K."/>
            <person name="Kim M.Y."/>
            <person name="Lestari P."/>
            <person name="Kim K.H."/>
            <person name="Ha B.K."/>
            <person name="Jun T.H."/>
            <person name="Hwang W.J."/>
            <person name="Lee T."/>
            <person name="Lee J."/>
            <person name="Shim S."/>
            <person name="Yoon M.Y."/>
            <person name="Jang Y.E."/>
            <person name="Han K.S."/>
            <person name="Taeprayoon P."/>
            <person name="Yoon N."/>
            <person name="Somta P."/>
            <person name="Tanya P."/>
            <person name="Kim K.S."/>
            <person name="Gwag J.G."/>
            <person name="Moon J.K."/>
            <person name="Lee Y.H."/>
            <person name="Park B.S."/>
            <person name="Bombarely A."/>
            <person name="Doyle J.J."/>
            <person name="Jackson S.A."/>
            <person name="Schafleitner R."/>
            <person name="Srinives P."/>
            <person name="Varshney R.K."/>
            <person name="Lee S.H."/>
        </authorList>
    </citation>
    <scope>NUCLEOTIDE SEQUENCE [LARGE SCALE GENOMIC DNA]</scope>
    <source>
        <strain evidence="7">cv. VC1973A</strain>
    </source>
</reference>
<dbReference type="STRING" id="3916.A0A1S3UU02"/>
<dbReference type="GO" id="GO:0004575">
    <property type="term" value="F:sucrose alpha-glucosidase activity"/>
    <property type="evidence" value="ECO:0007669"/>
    <property type="project" value="TreeGrafter"/>
</dbReference>
<accession>A0A1S3UU02</accession>
<dbReference type="GO" id="GO:0033926">
    <property type="term" value="F:endo-alpha-N-acetylgalactosaminidase activity"/>
    <property type="evidence" value="ECO:0007669"/>
    <property type="project" value="UniProtKB-UniRule"/>
</dbReference>
<dbReference type="PANTHER" id="PTHR31916">
    <property type="match status" value="1"/>
</dbReference>
<dbReference type="InterPro" id="IPR012341">
    <property type="entry name" value="6hp_glycosidase-like_sf"/>
</dbReference>
<dbReference type="OrthoDB" id="1848038at2759"/>
<dbReference type="FunFam" id="1.50.10.10:FF:000001">
    <property type="entry name" value="probable alkaline/neutral invertase B"/>
    <property type="match status" value="1"/>
</dbReference>
<evidence type="ECO:0000256" key="1">
    <source>
        <dbReference type="ARBA" id="ARBA00000094"/>
    </source>
</evidence>
<dbReference type="Proteomes" id="UP000087766">
    <property type="component" value="Chromosome 7"/>
</dbReference>